<dbReference type="Proteomes" id="UP001221142">
    <property type="component" value="Unassembled WGS sequence"/>
</dbReference>
<dbReference type="EMBL" id="JARKIF010000003">
    <property type="protein sequence ID" value="KAJ7644462.1"/>
    <property type="molecule type" value="Genomic_DNA"/>
</dbReference>
<accession>A0AAD7FV23</accession>
<feature type="chain" id="PRO_5042082281" evidence="1">
    <location>
        <begin position="17"/>
        <end position="291"/>
    </location>
</feature>
<evidence type="ECO:0000313" key="3">
    <source>
        <dbReference type="Proteomes" id="UP001221142"/>
    </source>
</evidence>
<name>A0AAD7FV23_9AGAR</name>
<protein>
    <submittedName>
        <fullName evidence="2">Uncharacterized protein</fullName>
    </submittedName>
</protein>
<reference evidence="2" key="1">
    <citation type="submission" date="2023-03" db="EMBL/GenBank/DDBJ databases">
        <title>Massive genome expansion in bonnet fungi (Mycena s.s.) driven by repeated elements and novel gene families across ecological guilds.</title>
        <authorList>
            <consortium name="Lawrence Berkeley National Laboratory"/>
            <person name="Harder C.B."/>
            <person name="Miyauchi S."/>
            <person name="Viragh M."/>
            <person name="Kuo A."/>
            <person name="Thoen E."/>
            <person name="Andreopoulos B."/>
            <person name="Lu D."/>
            <person name="Skrede I."/>
            <person name="Drula E."/>
            <person name="Henrissat B."/>
            <person name="Morin E."/>
            <person name="Kohler A."/>
            <person name="Barry K."/>
            <person name="LaButti K."/>
            <person name="Morin E."/>
            <person name="Salamov A."/>
            <person name="Lipzen A."/>
            <person name="Mereny Z."/>
            <person name="Hegedus B."/>
            <person name="Baldrian P."/>
            <person name="Stursova M."/>
            <person name="Weitz H."/>
            <person name="Taylor A."/>
            <person name="Grigoriev I.V."/>
            <person name="Nagy L.G."/>
            <person name="Martin F."/>
            <person name="Kauserud H."/>
        </authorList>
    </citation>
    <scope>NUCLEOTIDE SEQUENCE</scope>
    <source>
        <strain evidence="2">9284</strain>
    </source>
</reference>
<dbReference type="AlphaFoldDB" id="A0AAD7FV23"/>
<evidence type="ECO:0000313" key="2">
    <source>
        <dbReference type="EMBL" id="KAJ7644462.1"/>
    </source>
</evidence>
<comment type="caution">
    <text evidence="2">The sequence shown here is derived from an EMBL/GenBank/DDBJ whole genome shotgun (WGS) entry which is preliminary data.</text>
</comment>
<sequence>MKFIFSTVLLVSAVKALPFQQRQASVDASLVPDFGVTPGVKDPAGSASCVGINGKLIPCTCPPSRDTFIASLSANVANGHDVNNPAVSRALPHRRFPIAAPFPTDSSIASQITRMQTLLSSLQNLNGAGVGCPAVSTTFSSQLAALQAQQSGAAAPAVAAAVPATTTPATAAPSSALVDASLVPDFGVTAGVKDPAGSASCVGINGKLIPCTCPPSRDDFIASVSANVANGHDVNNPAIAAPFPTDDSIGSQVTRMQTLLSSLQNLNGAGVGCPAVSTTFSAQLAALQAKQ</sequence>
<evidence type="ECO:0000256" key="1">
    <source>
        <dbReference type="SAM" id="SignalP"/>
    </source>
</evidence>
<keyword evidence="1" id="KW-0732">Signal</keyword>
<feature type="signal peptide" evidence="1">
    <location>
        <begin position="1"/>
        <end position="16"/>
    </location>
</feature>
<keyword evidence="3" id="KW-1185">Reference proteome</keyword>
<gene>
    <name evidence="2" type="ORF">FB45DRAFT_975944</name>
</gene>
<organism evidence="2 3">
    <name type="scientific">Roridomyces roridus</name>
    <dbReference type="NCBI Taxonomy" id="1738132"/>
    <lineage>
        <taxon>Eukaryota</taxon>
        <taxon>Fungi</taxon>
        <taxon>Dikarya</taxon>
        <taxon>Basidiomycota</taxon>
        <taxon>Agaricomycotina</taxon>
        <taxon>Agaricomycetes</taxon>
        <taxon>Agaricomycetidae</taxon>
        <taxon>Agaricales</taxon>
        <taxon>Marasmiineae</taxon>
        <taxon>Mycenaceae</taxon>
        <taxon>Roridomyces</taxon>
    </lineage>
</organism>
<proteinExistence type="predicted"/>